<accession>N1PJQ5</accession>
<evidence type="ECO:0000313" key="8">
    <source>
        <dbReference type="EMBL" id="EME43732.1"/>
    </source>
</evidence>
<evidence type="ECO:0000256" key="1">
    <source>
        <dbReference type="ARBA" id="ARBA00001947"/>
    </source>
</evidence>
<comment type="cofactor">
    <cofactor evidence="1 6">
        <name>Zn(2+)</name>
        <dbReference type="ChEBI" id="CHEBI:29105"/>
    </cofactor>
</comment>
<dbReference type="InterPro" id="IPR020843">
    <property type="entry name" value="ER"/>
</dbReference>
<evidence type="ECO:0000256" key="2">
    <source>
        <dbReference type="ARBA" id="ARBA00008072"/>
    </source>
</evidence>
<reference evidence="9" key="1">
    <citation type="journal article" date="2012" name="PLoS Genet.">
        <title>The genomes of the fungal plant pathogens Cladosporium fulvum and Dothistroma septosporum reveal adaptation to different hosts and lifestyles but also signatures of common ancestry.</title>
        <authorList>
            <person name="de Wit P.J.G.M."/>
            <person name="van der Burgt A."/>
            <person name="Oekmen B."/>
            <person name="Stergiopoulos I."/>
            <person name="Abd-Elsalam K.A."/>
            <person name="Aerts A.L."/>
            <person name="Bahkali A.H."/>
            <person name="Beenen H.G."/>
            <person name="Chettri P."/>
            <person name="Cox M.P."/>
            <person name="Datema E."/>
            <person name="de Vries R.P."/>
            <person name="Dhillon B."/>
            <person name="Ganley A.R."/>
            <person name="Griffiths S.A."/>
            <person name="Guo Y."/>
            <person name="Hamelin R.C."/>
            <person name="Henrissat B."/>
            <person name="Kabir M.S."/>
            <person name="Jashni M.K."/>
            <person name="Kema G."/>
            <person name="Klaubauf S."/>
            <person name="Lapidus A."/>
            <person name="Levasseur A."/>
            <person name="Lindquist E."/>
            <person name="Mehrabi R."/>
            <person name="Ohm R.A."/>
            <person name="Owen T.J."/>
            <person name="Salamov A."/>
            <person name="Schwelm A."/>
            <person name="Schijlen E."/>
            <person name="Sun H."/>
            <person name="van den Burg H.A."/>
            <person name="van Ham R.C.H.J."/>
            <person name="Zhang S."/>
            <person name="Goodwin S.B."/>
            <person name="Grigoriev I.V."/>
            <person name="Collemare J."/>
            <person name="Bradshaw R.E."/>
        </authorList>
    </citation>
    <scope>NUCLEOTIDE SEQUENCE [LARGE SCALE GENOMIC DNA]</scope>
    <source>
        <strain evidence="9">NZE10 / CBS 128990</strain>
    </source>
</reference>
<dbReference type="Gene3D" id="3.90.180.10">
    <property type="entry name" value="Medium-chain alcohol dehydrogenases, catalytic domain"/>
    <property type="match status" value="1"/>
</dbReference>
<gene>
    <name evidence="8" type="ORF">DOTSEDRAFT_79733</name>
</gene>
<keyword evidence="4 6" id="KW-0862">Zinc</keyword>
<dbReference type="InterPro" id="IPR011032">
    <property type="entry name" value="GroES-like_sf"/>
</dbReference>
<dbReference type="CDD" id="cd08278">
    <property type="entry name" value="benzyl_alcohol_DH"/>
    <property type="match status" value="1"/>
</dbReference>
<dbReference type="SUPFAM" id="SSF50129">
    <property type="entry name" value="GroES-like"/>
    <property type="match status" value="1"/>
</dbReference>
<feature type="domain" description="Enoyl reductase (ER)" evidence="7">
    <location>
        <begin position="13"/>
        <end position="369"/>
    </location>
</feature>
<dbReference type="Gene3D" id="3.40.50.720">
    <property type="entry name" value="NAD(P)-binding Rossmann-like Domain"/>
    <property type="match status" value="1"/>
</dbReference>
<dbReference type="InterPro" id="IPR002328">
    <property type="entry name" value="ADH_Zn_CS"/>
</dbReference>
<evidence type="ECO:0000256" key="3">
    <source>
        <dbReference type="ARBA" id="ARBA00022723"/>
    </source>
</evidence>
<dbReference type="InterPro" id="IPR013149">
    <property type="entry name" value="ADH-like_C"/>
</dbReference>
<keyword evidence="3 6" id="KW-0479">Metal-binding</keyword>
<evidence type="ECO:0000256" key="5">
    <source>
        <dbReference type="ARBA" id="ARBA00023002"/>
    </source>
</evidence>
<dbReference type="InterPro" id="IPR013154">
    <property type="entry name" value="ADH-like_N"/>
</dbReference>
<dbReference type="Proteomes" id="UP000016933">
    <property type="component" value="Unassembled WGS sequence"/>
</dbReference>
<comment type="similarity">
    <text evidence="2 6">Belongs to the zinc-containing alcohol dehydrogenase family.</text>
</comment>
<name>N1PJQ5_DOTSN</name>
<keyword evidence="5" id="KW-0560">Oxidoreductase</keyword>
<dbReference type="OMA" id="HEGAGWV"/>
<evidence type="ECO:0000313" key="9">
    <source>
        <dbReference type="Proteomes" id="UP000016933"/>
    </source>
</evidence>
<evidence type="ECO:0000256" key="4">
    <source>
        <dbReference type="ARBA" id="ARBA00022833"/>
    </source>
</evidence>
<dbReference type="SMART" id="SM00829">
    <property type="entry name" value="PKS_ER"/>
    <property type="match status" value="1"/>
</dbReference>
<dbReference type="Pfam" id="PF00107">
    <property type="entry name" value="ADH_zinc_N"/>
    <property type="match status" value="1"/>
</dbReference>
<dbReference type="Pfam" id="PF08240">
    <property type="entry name" value="ADH_N"/>
    <property type="match status" value="1"/>
</dbReference>
<dbReference type="OrthoDB" id="1560166at2759"/>
<dbReference type="FunFam" id="3.40.50.720:FF:000003">
    <property type="entry name" value="S-(hydroxymethyl)glutathione dehydrogenase"/>
    <property type="match status" value="1"/>
</dbReference>
<keyword evidence="9" id="KW-1185">Reference proteome</keyword>
<evidence type="ECO:0000256" key="6">
    <source>
        <dbReference type="RuleBase" id="RU361277"/>
    </source>
</evidence>
<dbReference type="STRING" id="675120.N1PJQ5"/>
<dbReference type="PANTHER" id="PTHR43350">
    <property type="entry name" value="NAD-DEPENDENT ALCOHOL DEHYDROGENASE"/>
    <property type="match status" value="1"/>
</dbReference>
<dbReference type="PANTHER" id="PTHR43350:SF2">
    <property type="entry name" value="GROES-LIKE ZINC-BINDING ALCOHOL DEHYDROGENASE FAMILY PROTEIN"/>
    <property type="match status" value="1"/>
</dbReference>
<dbReference type="GO" id="GO:0016491">
    <property type="term" value="F:oxidoreductase activity"/>
    <property type="evidence" value="ECO:0007669"/>
    <property type="project" value="UniProtKB-KW"/>
</dbReference>
<dbReference type="PROSITE" id="PS00059">
    <property type="entry name" value="ADH_ZINC"/>
    <property type="match status" value="1"/>
</dbReference>
<dbReference type="SUPFAM" id="SSF51735">
    <property type="entry name" value="NAD(P)-binding Rossmann-fold domains"/>
    <property type="match status" value="1"/>
</dbReference>
<protein>
    <recommendedName>
        <fullName evidence="7">Enoyl reductase (ER) domain-containing protein</fullName>
    </recommendedName>
</protein>
<evidence type="ECO:0000259" key="7">
    <source>
        <dbReference type="SMART" id="SM00829"/>
    </source>
</evidence>
<dbReference type="HOGENOM" id="CLU_026673_14_1_1"/>
<dbReference type="eggNOG" id="KOG0022">
    <property type="taxonomic scope" value="Eukaryota"/>
</dbReference>
<dbReference type="EMBL" id="KB446539">
    <property type="protein sequence ID" value="EME43732.1"/>
    <property type="molecule type" value="Genomic_DNA"/>
</dbReference>
<dbReference type="InterPro" id="IPR036291">
    <property type="entry name" value="NAD(P)-bd_dom_sf"/>
</dbReference>
<proteinExistence type="inferred from homology"/>
<sequence length="376" mass="40509">MSGLKSPAFVVHDAEQDFKLEEIALGDMQGDELLVEMKYSGICHTDLVFQQGKLRVCKYPAVFGHEGAGWVRAVGAKVKDSSVKVGDFVLLSMNFCQKCKFCRRGHPADCTEGTRLHLFGVRDDGTTAATLSGSNESVRAHFFGQSSFARFSCVHETCVVKHPHPPEEAAKFAAMGCGYQTGAGTVLNILKPEPDDSIVIFGLGAVGLSALMAAKSLGLQQIIAVDIQELKFPIAKELGATDLVNSRDIDLAARLKELTGGAGVDYAIDCTGVPSVIEAMLNSLAMRGSAATVGVPPTGAKVQIDPLVYLLGSRRYLGCREGDSVPQVFVPQLVEMQQKGLFPVEKLVKVYDYKDMDQALKDMHDGVVVKPVIQWS</sequence>
<reference evidence="8 9" key="2">
    <citation type="journal article" date="2012" name="PLoS Pathog.">
        <title>Diverse lifestyles and strategies of plant pathogenesis encoded in the genomes of eighteen Dothideomycetes fungi.</title>
        <authorList>
            <person name="Ohm R.A."/>
            <person name="Feau N."/>
            <person name="Henrissat B."/>
            <person name="Schoch C.L."/>
            <person name="Horwitz B.A."/>
            <person name="Barry K.W."/>
            <person name="Condon B.J."/>
            <person name="Copeland A.C."/>
            <person name="Dhillon B."/>
            <person name="Glaser F."/>
            <person name="Hesse C.N."/>
            <person name="Kosti I."/>
            <person name="LaButti K."/>
            <person name="Lindquist E.A."/>
            <person name="Lucas S."/>
            <person name="Salamov A.A."/>
            <person name="Bradshaw R.E."/>
            <person name="Ciuffetti L."/>
            <person name="Hamelin R.C."/>
            <person name="Kema G.H.J."/>
            <person name="Lawrence C."/>
            <person name="Scott J.A."/>
            <person name="Spatafora J.W."/>
            <person name="Turgeon B.G."/>
            <person name="de Wit P.J.G.M."/>
            <person name="Zhong S."/>
            <person name="Goodwin S.B."/>
            <person name="Grigoriev I.V."/>
        </authorList>
    </citation>
    <scope>NUCLEOTIDE SEQUENCE [LARGE SCALE GENOMIC DNA]</scope>
    <source>
        <strain evidence="9">NZE10 / CBS 128990</strain>
    </source>
</reference>
<dbReference type="GO" id="GO:0008270">
    <property type="term" value="F:zinc ion binding"/>
    <property type="evidence" value="ECO:0007669"/>
    <property type="project" value="InterPro"/>
</dbReference>
<dbReference type="AlphaFoldDB" id="N1PJQ5"/>
<organism evidence="8 9">
    <name type="scientific">Dothistroma septosporum (strain NZE10 / CBS 128990)</name>
    <name type="common">Red band needle blight fungus</name>
    <name type="synonym">Mycosphaerella pini</name>
    <dbReference type="NCBI Taxonomy" id="675120"/>
    <lineage>
        <taxon>Eukaryota</taxon>
        <taxon>Fungi</taxon>
        <taxon>Dikarya</taxon>
        <taxon>Ascomycota</taxon>
        <taxon>Pezizomycotina</taxon>
        <taxon>Dothideomycetes</taxon>
        <taxon>Dothideomycetidae</taxon>
        <taxon>Mycosphaerellales</taxon>
        <taxon>Mycosphaerellaceae</taxon>
        <taxon>Dothistroma</taxon>
    </lineage>
</organism>